<name>A0A0C9TQH2_PAXIN</name>
<proteinExistence type="predicted"/>
<reference evidence="2" key="2">
    <citation type="submission" date="2015-01" db="EMBL/GenBank/DDBJ databases">
        <title>Evolutionary Origins and Diversification of the Mycorrhizal Mutualists.</title>
        <authorList>
            <consortium name="DOE Joint Genome Institute"/>
            <consortium name="Mycorrhizal Genomics Consortium"/>
            <person name="Kohler A."/>
            <person name="Kuo A."/>
            <person name="Nagy L.G."/>
            <person name="Floudas D."/>
            <person name="Copeland A."/>
            <person name="Barry K.W."/>
            <person name="Cichocki N."/>
            <person name="Veneault-Fourrey C."/>
            <person name="LaButti K."/>
            <person name="Lindquist E.A."/>
            <person name="Lipzen A."/>
            <person name="Lundell T."/>
            <person name="Morin E."/>
            <person name="Murat C."/>
            <person name="Riley R."/>
            <person name="Ohm R."/>
            <person name="Sun H."/>
            <person name="Tunlid A."/>
            <person name="Henrissat B."/>
            <person name="Grigoriev I.V."/>
            <person name="Hibbett D.S."/>
            <person name="Martin F."/>
        </authorList>
    </citation>
    <scope>NUCLEOTIDE SEQUENCE [LARGE SCALE GENOMIC DNA]</scope>
    <source>
        <strain evidence="2">ATCC 200175</strain>
    </source>
</reference>
<protein>
    <submittedName>
        <fullName evidence="1">Uncharacterized protein</fullName>
    </submittedName>
</protein>
<gene>
    <name evidence="1" type="ORF">PAXINDRAFT_62716</name>
</gene>
<dbReference type="EMBL" id="KN819420">
    <property type="protein sequence ID" value="KIJ10022.1"/>
    <property type="molecule type" value="Genomic_DNA"/>
</dbReference>
<feature type="non-terminal residue" evidence="1">
    <location>
        <position position="1"/>
    </location>
</feature>
<organism evidence="1 2">
    <name type="scientific">Paxillus involutus ATCC 200175</name>
    <dbReference type="NCBI Taxonomy" id="664439"/>
    <lineage>
        <taxon>Eukaryota</taxon>
        <taxon>Fungi</taxon>
        <taxon>Dikarya</taxon>
        <taxon>Basidiomycota</taxon>
        <taxon>Agaricomycotina</taxon>
        <taxon>Agaricomycetes</taxon>
        <taxon>Agaricomycetidae</taxon>
        <taxon>Boletales</taxon>
        <taxon>Paxilineae</taxon>
        <taxon>Paxillaceae</taxon>
        <taxon>Paxillus</taxon>
    </lineage>
</organism>
<dbReference type="OrthoDB" id="3253623at2759"/>
<evidence type="ECO:0000313" key="2">
    <source>
        <dbReference type="Proteomes" id="UP000053647"/>
    </source>
</evidence>
<dbReference type="HOGENOM" id="CLU_179723_0_0_1"/>
<accession>A0A0C9TQH2</accession>
<sequence>NIWDREALRSFKGPDGRPFLDVPFKTSELHLIFSLFINWFNPYGNKQAGKRASVGVIYMVCHNLLIHLRYSLENVYLIGIIPGLNEPSLHHINHLL</sequence>
<reference evidence="1 2" key="1">
    <citation type="submission" date="2014-06" db="EMBL/GenBank/DDBJ databases">
        <authorList>
            <consortium name="DOE Joint Genome Institute"/>
            <person name="Kuo A."/>
            <person name="Kohler A."/>
            <person name="Nagy L.G."/>
            <person name="Floudas D."/>
            <person name="Copeland A."/>
            <person name="Barry K.W."/>
            <person name="Cichocki N."/>
            <person name="Veneault-Fourrey C."/>
            <person name="LaButti K."/>
            <person name="Lindquist E.A."/>
            <person name="Lipzen A."/>
            <person name="Lundell T."/>
            <person name="Morin E."/>
            <person name="Murat C."/>
            <person name="Sun H."/>
            <person name="Tunlid A."/>
            <person name="Henrissat B."/>
            <person name="Grigoriev I.V."/>
            <person name="Hibbett D.S."/>
            <person name="Martin F."/>
            <person name="Nordberg H.P."/>
            <person name="Cantor M.N."/>
            <person name="Hua S.X."/>
        </authorList>
    </citation>
    <scope>NUCLEOTIDE SEQUENCE [LARGE SCALE GENOMIC DNA]</scope>
    <source>
        <strain evidence="1 2">ATCC 200175</strain>
    </source>
</reference>
<dbReference type="AlphaFoldDB" id="A0A0C9TQH2"/>
<keyword evidence="2" id="KW-1185">Reference proteome</keyword>
<evidence type="ECO:0000313" key="1">
    <source>
        <dbReference type="EMBL" id="KIJ10022.1"/>
    </source>
</evidence>
<feature type="non-terminal residue" evidence="1">
    <location>
        <position position="96"/>
    </location>
</feature>
<dbReference type="Proteomes" id="UP000053647">
    <property type="component" value="Unassembled WGS sequence"/>
</dbReference>